<dbReference type="GO" id="GO:0003824">
    <property type="term" value="F:catalytic activity"/>
    <property type="evidence" value="ECO:0007669"/>
    <property type="project" value="InterPro"/>
</dbReference>
<evidence type="ECO:0000313" key="4">
    <source>
        <dbReference type="Proteomes" id="UP000267081"/>
    </source>
</evidence>
<dbReference type="InterPro" id="IPR036265">
    <property type="entry name" value="HIT-like_sf"/>
</dbReference>
<dbReference type="Gene3D" id="3.30.428.10">
    <property type="entry name" value="HIT-like"/>
    <property type="match status" value="1"/>
</dbReference>
<comment type="caution">
    <text evidence="3">The sequence shown here is derived from an EMBL/GenBank/DDBJ whole genome shotgun (WGS) entry which is preliminary data.</text>
</comment>
<protein>
    <recommendedName>
        <fullName evidence="2">HIT domain-containing protein</fullName>
    </recommendedName>
</protein>
<sequence>MGALRPGYVLVAPKVHRYSLAEMPAAHRHEFLATLEFVKETLTRNFGPVLMFEHGGDAACRRRSACVEHAHLHVWSIADEIHLRLPDTPVSVHPSLDDFLQRPSRISPYLLHVRGDGRTAVGRDPGISQFFRRQIAEQLAVPSLWDYATVPCWDNVRAAVRAFDATAGHPGGGEN</sequence>
<gene>
    <name evidence="3" type="ORF">EIY87_22160</name>
</gene>
<feature type="domain" description="HIT" evidence="2">
    <location>
        <begin position="1"/>
        <end position="90"/>
    </location>
</feature>
<dbReference type="EMBL" id="RSEC01000048">
    <property type="protein sequence ID" value="RSD16359.1"/>
    <property type="molecule type" value="Genomic_DNA"/>
</dbReference>
<name>A0A3R9DYQ4_9PSEU</name>
<evidence type="ECO:0000256" key="1">
    <source>
        <dbReference type="PROSITE-ProRule" id="PRU00464"/>
    </source>
</evidence>
<evidence type="ECO:0000259" key="2">
    <source>
        <dbReference type="PROSITE" id="PS51084"/>
    </source>
</evidence>
<evidence type="ECO:0000313" key="3">
    <source>
        <dbReference type="EMBL" id="RSD16359.1"/>
    </source>
</evidence>
<keyword evidence="4" id="KW-1185">Reference proteome</keyword>
<feature type="short sequence motif" description="Histidine triad motif" evidence="1">
    <location>
        <begin position="69"/>
        <end position="73"/>
    </location>
</feature>
<dbReference type="InterPro" id="IPR011146">
    <property type="entry name" value="HIT-like"/>
</dbReference>
<accession>A0A3R9DYQ4</accession>
<dbReference type="Proteomes" id="UP000267081">
    <property type="component" value="Unassembled WGS sequence"/>
</dbReference>
<dbReference type="PROSITE" id="PS51084">
    <property type="entry name" value="HIT_2"/>
    <property type="match status" value="1"/>
</dbReference>
<organism evidence="3 4">
    <name type="scientific">Amycolatopsis eburnea</name>
    <dbReference type="NCBI Taxonomy" id="2267691"/>
    <lineage>
        <taxon>Bacteria</taxon>
        <taxon>Bacillati</taxon>
        <taxon>Actinomycetota</taxon>
        <taxon>Actinomycetes</taxon>
        <taxon>Pseudonocardiales</taxon>
        <taxon>Pseudonocardiaceae</taxon>
        <taxon>Amycolatopsis</taxon>
    </lineage>
</organism>
<dbReference type="SUPFAM" id="SSF54197">
    <property type="entry name" value="HIT-like"/>
    <property type="match status" value="1"/>
</dbReference>
<reference evidence="3 4" key="1">
    <citation type="submission" date="2018-12" db="EMBL/GenBank/DDBJ databases">
        <title>Amycolatopsis eburnea sp. nov. actinomycete associate with arbuscular mycorrhiza fungal spore.</title>
        <authorList>
            <person name="Lumyong S."/>
            <person name="Chaiya L."/>
        </authorList>
    </citation>
    <scope>NUCLEOTIDE SEQUENCE [LARGE SCALE GENOMIC DNA]</scope>
    <source>
        <strain evidence="3 4">GLM-1</strain>
    </source>
</reference>
<dbReference type="AlphaFoldDB" id="A0A3R9DYQ4"/>
<proteinExistence type="predicted"/>